<feature type="transmembrane region" description="Helical" evidence="1">
    <location>
        <begin position="95"/>
        <end position="116"/>
    </location>
</feature>
<feature type="transmembrane region" description="Helical" evidence="1">
    <location>
        <begin position="180"/>
        <end position="201"/>
    </location>
</feature>
<organism evidence="3 4">
    <name type="scientific">Aequorivita ciconiae</name>
    <dbReference type="NCBI Taxonomy" id="2494375"/>
    <lineage>
        <taxon>Bacteria</taxon>
        <taxon>Pseudomonadati</taxon>
        <taxon>Bacteroidota</taxon>
        <taxon>Flavobacteriia</taxon>
        <taxon>Flavobacteriales</taxon>
        <taxon>Flavobacteriaceae</taxon>
        <taxon>Aequorivita</taxon>
    </lineage>
</organism>
<evidence type="ECO:0000256" key="1">
    <source>
        <dbReference type="SAM" id="Phobius"/>
    </source>
</evidence>
<feature type="domain" description="DUF1206" evidence="2">
    <location>
        <begin position="12"/>
        <end position="79"/>
    </location>
</feature>
<dbReference type="EMBL" id="CP034951">
    <property type="protein sequence ID" value="QAA82717.1"/>
    <property type="molecule type" value="Genomic_DNA"/>
</dbReference>
<keyword evidence="1" id="KW-0812">Transmembrane</keyword>
<dbReference type="AlphaFoldDB" id="A0A410G612"/>
<reference evidence="3 4" key="1">
    <citation type="submission" date="2019-01" db="EMBL/GenBank/DDBJ databases">
        <title>Complete genome sequencing of Aequorivita sp. H23M31.</title>
        <authorList>
            <person name="Bae J.-W."/>
        </authorList>
    </citation>
    <scope>NUCLEOTIDE SEQUENCE [LARGE SCALE GENOMIC DNA]</scope>
    <source>
        <strain evidence="3 4">H23M31</strain>
    </source>
</reference>
<keyword evidence="4" id="KW-1185">Reference proteome</keyword>
<feature type="domain" description="DUF1206" evidence="2">
    <location>
        <begin position="184"/>
        <end position="248"/>
    </location>
</feature>
<proteinExistence type="predicted"/>
<dbReference type="Proteomes" id="UP000285517">
    <property type="component" value="Chromosome"/>
</dbReference>
<name>A0A410G612_9FLAO</name>
<evidence type="ECO:0000313" key="4">
    <source>
        <dbReference type="Proteomes" id="UP000285517"/>
    </source>
</evidence>
<dbReference type="KEGG" id="aev:EI546_13745"/>
<keyword evidence="1" id="KW-0472">Membrane</keyword>
<dbReference type="OrthoDB" id="1490880at2"/>
<keyword evidence="1" id="KW-1133">Transmembrane helix</keyword>
<dbReference type="Pfam" id="PF06724">
    <property type="entry name" value="DUF1206"/>
    <property type="match status" value="2"/>
</dbReference>
<accession>A0A410G612</accession>
<dbReference type="RefSeq" id="WP_128251082.1">
    <property type="nucleotide sequence ID" value="NZ_CP034951.1"/>
</dbReference>
<feature type="transmembrane region" description="Helical" evidence="1">
    <location>
        <begin position="9"/>
        <end position="33"/>
    </location>
</feature>
<feature type="transmembrane region" description="Helical" evidence="1">
    <location>
        <begin position="136"/>
        <end position="159"/>
    </location>
</feature>
<sequence>MIKQWIQTIAIIGFVSKGFVYVVIGILSFLAAFNLGGQSSGTNSALLFLERQPFGQFMLAALAVGLLCYSLWMFIRSIRDPENMGWDGKWKLMRIGIFITAIVYTFLSLLAFYHLFKSGTAKNNHTYLNFIGSNLLSILFIIIGIALLIQSVFLCIGIYRGGLMDQFNLEGKKGSHLLRIGGQFGFYARAFVVLIIAYFFLRAGFYSGNHEVKGIQDAFSFLDSSTVGRILMGITAIGFVSYGLFYILLIRYRTFE</sequence>
<feature type="transmembrane region" description="Helical" evidence="1">
    <location>
        <begin position="230"/>
        <end position="250"/>
    </location>
</feature>
<evidence type="ECO:0000313" key="3">
    <source>
        <dbReference type="EMBL" id="QAA82717.1"/>
    </source>
</evidence>
<evidence type="ECO:0000259" key="2">
    <source>
        <dbReference type="Pfam" id="PF06724"/>
    </source>
</evidence>
<feature type="transmembrane region" description="Helical" evidence="1">
    <location>
        <begin position="53"/>
        <end position="75"/>
    </location>
</feature>
<gene>
    <name evidence="3" type="ORF">EI546_13745</name>
</gene>
<protein>
    <submittedName>
        <fullName evidence="3">DUF1206 domain-containing protein</fullName>
    </submittedName>
</protein>
<dbReference type="InterPro" id="IPR009597">
    <property type="entry name" value="DUF1206"/>
</dbReference>